<dbReference type="AlphaFoldDB" id="A0A9W6KKT8"/>
<dbReference type="Proteomes" id="UP001143480">
    <property type="component" value="Unassembled WGS sequence"/>
</dbReference>
<reference evidence="1" key="2">
    <citation type="submission" date="2023-01" db="EMBL/GenBank/DDBJ databases">
        <authorList>
            <person name="Sun Q."/>
            <person name="Evtushenko L."/>
        </authorList>
    </citation>
    <scope>NUCLEOTIDE SEQUENCE</scope>
    <source>
        <strain evidence="1">VKM Ac-1321</strain>
    </source>
</reference>
<name>A0A9W6KKT8_9ACTN</name>
<organism evidence="1 2">
    <name type="scientific">Dactylosporangium matsuzakiense</name>
    <dbReference type="NCBI Taxonomy" id="53360"/>
    <lineage>
        <taxon>Bacteria</taxon>
        <taxon>Bacillati</taxon>
        <taxon>Actinomycetota</taxon>
        <taxon>Actinomycetes</taxon>
        <taxon>Micromonosporales</taxon>
        <taxon>Micromonosporaceae</taxon>
        <taxon>Dactylosporangium</taxon>
    </lineage>
</organism>
<proteinExistence type="predicted"/>
<evidence type="ECO:0000313" key="1">
    <source>
        <dbReference type="EMBL" id="GLL02106.1"/>
    </source>
</evidence>
<protein>
    <submittedName>
        <fullName evidence="1">Uncharacterized protein</fullName>
    </submittedName>
</protein>
<accession>A0A9W6KKT8</accession>
<dbReference type="EMBL" id="BSFP01000021">
    <property type="protein sequence ID" value="GLL02106.1"/>
    <property type="molecule type" value="Genomic_DNA"/>
</dbReference>
<evidence type="ECO:0000313" key="2">
    <source>
        <dbReference type="Proteomes" id="UP001143480"/>
    </source>
</evidence>
<gene>
    <name evidence="1" type="ORF">GCM10017581_038480</name>
</gene>
<keyword evidence="2" id="KW-1185">Reference proteome</keyword>
<sequence>MLLARAEPAVWSAIDEVQVSVYPGHEPSKDEISHWLERAMQHGVEVRLRPMSKFMESYSEQGTDDPVLVRRIYDTCLVAHVWRCYNVADGRFYKCPQAHFLPKFLNTRADDGIVIADDDSFGAALLAYLNADVPLESCRNCLGAVGKFFPHEEIRGVQWRDPQRVPTEDLVDWEQLVKLENTQYVYSLIMRDRRAADAEAVVRLDRS</sequence>
<comment type="caution">
    <text evidence="1">The sequence shown here is derived from an EMBL/GenBank/DDBJ whole genome shotgun (WGS) entry which is preliminary data.</text>
</comment>
<reference evidence="1" key="1">
    <citation type="journal article" date="2014" name="Int. J. Syst. Evol. Microbiol.">
        <title>Complete genome sequence of Corynebacterium casei LMG S-19264T (=DSM 44701T), isolated from a smear-ripened cheese.</title>
        <authorList>
            <consortium name="US DOE Joint Genome Institute (JGI-PGF)"/>
            <person name="Walter F."/>
            <person name="Albersmeier A."/>
            <person name="Kalinowski J."/>
            <person name="Ruckert C."/>
        </authorList>
    </citation>
    <scope>NUCLEOTIDE SEQUENCE</scope>
    <source>
        <strain evidence="1">VKM Ac-1321</strain>
    </source>
</reference>